<dbReference type="RefSeq" id="WP_033673949.1">
    <property type="nucleotide sequence ID" value="NZ_JOTM01000004.1"/>
</dbReference>
<evidence type="ECO:0000313" key="2">
    <source>
        <dbReference type="Proteomes" id="UP000027778"/>
    </source>
</evidence>
<keyword evidence="2" id="KW-1185">Reference proteome</keyword>
<dbReference type="STRING" id="574375.AZF08_12935"/>
<sequence length="370" mass="43903">MNTELFTNTNMTKPLNDWYQAMLSLQTVKATSLKHDIDEMINKVKNGNEEFQDQNLLLYYALLDFRYKMLADWLNIKDDSFDNIEFFDTPVDNYLAYYYHFFKGVHCTSTSNYNAAKEHLEKAEQLLKYIPDPLERAEFNYRMGNFYYQIYQQIISIEYIRKAKEEFSKHPGYEIHIALCENTFGLCCVDLKNYELAEESFNTAINIFQKVNNEEYILMVRHNLGSLYANQNLSQLAIRHASEVTKKNPKLFKALFVEAREYYKLGEYQLADALIEKGLSICVELNKKEFQYRFTILRELNNKVPTLTLEKVILEGISYFEEEKLWDCIQEYTEILAIRFYKEDNHLKASQYFYMSNNAKKNELEKGALK</sequence>
<dbReference type="AlphaFoldDB" id="A0A073KRE1"/>
<keyword evidence="1" id="KW-0808">Transferase</keyword>
<dbReference type="GO" id="GO:0016301">
    <property type="term" value="F:kinase activity"/>
    <property type="evidence" value="ECO:0007669"/>
    <property type="project" value="UniProtKB-KW"/>
</dbReference>
<dbReference type="InterPro" id="IPR011990">
    <property type="entry name" value="TPR-like_helical_dom_sf"/>
</dbReference>
<dbReference type="SMART" id="SM00028">
    <property type="entry name" value="TPR"/>
    <property type="match status" value="5"/>
</dbReference>
<evidence type="ECO:0000313" key="1">
    <source>
        <dbReference type="EMBL" id="KEK24938.1"/>
    </source>
</evidence>
<gene>
    <name evidence="1" type="ORF">BAGA_21935</name>
</gene>
<dbReference type="EMBL" id="JOTM01000004">
    <property type="protein sequence ID" value="KEK24938.1"/>
    <property type="molecule type" value="Genomic_DNA"/>
</dbReference>
<comment type="caution">
    <text evidence="1">The sequence shown here is derived from an EMBL/GenBank/DDBJ whole genome shotgun (WGS) entry which is preliminary data.</text>
</comment>
<keyword evidence="1" id="KW-0418">Kinase</keyword>
<accession>A0A073KRE1</accession>
<name>A0A073KRE1_9BACI</name>
<dbReference type="Proteomes" id="UP000027778">
    <property type="component" value="Unassembled WGS sequence"/>
</dbReference>
<organism evidence="1 2">
    <name type="scientific">Bacillus gaemokensis</name>
    <dbReference type="NCBI Taxonomy" id="574375"/>
    <lineage>
        <taxon>Bacteria</taxon>
        <taxon>Bacillati</taxon>
        <taxon>Bacillota</taxon>
        <taxon>Bacilli</taxon>
        <taxon>Bacillales</taxon>
        <taxon>Bacillaceae</taxon>
        <taxon>Bacillus</taxon>
        <taxon>Bacillus cereus group</taxon>
    </lineage>
</organism>
<dbReference type="Gene3D" id="1.25.40.10">
    <property type="entry name" value="Tetratricopeptide repeat domain"/>
    <property type="match status" value="1"/>
</dbReference>
<reference evidence="1 2" key="1">
    <citation type="submission" date="2014-06" db="EMBL/GenBank/DDBJ databases">
        <title>Draft genome sequence of Bacillus gaemokensis JCM 15801 (MCCC 1A00707).</title>
        <authorList>
            <person name="Lai Q."/>
            <person name="Liu Y."/>
            <person name="Shao Z."/>
        </authorList>
    </citation>
    <scope>NUCLEOTIDE SEQUENCE [LARGE SCALE GENOMIC DNA]</scope>
    <source>
        <strain evidence="1 2">JCM 15801</strain>
    </source>
</reference>
<dbReference type="Pfam" id="PF13181">
    <property type="entry name" value="TPR_8"/>
    <property type="match status" value="1"/>
</dbReference>
<dbReference type="eggNOG" id="COG0457">
    <property type="taxonomic scope" value="Bacteria"/>
</dbReference>
<proteinExistence type="predicted"/>
<dbReference type="InterPro" id="IPR019734">
    <property type="entry name" value="TPR_rpt"/>
</dbReference>
<dbReference type="OrthoDB" id="2957368at2"/>
<protein>
    <submittedName>
        <fullName evidence="1">Histidine kinase</fullName>
    </submittedName>
</protein>
<dbReference type="Pfam" id="PF18801">
    <property type="entry name" value="RapH_N"/>
    <property type="match status" value="1"/>
</dbReference>
<dbReference type="SUPFAM" id="SSF48452">
    <property type="entry name" value="TPR-like"/>
    <property type="match status" value="1"/>
</dbReference>